<protein>
    <submittedName>
        <fullName evidence="1">Uncharacterized protein</fullName>
    </submittedName>
</protein>
<proteinExistence type="predicted"/>
<dbReference type="Proteomes" id="UP000198660">
    <property type="component" value="Unassembled WGS sequence"/>
</dbReference>
<gene>
    <name evidence="1" type="ORF">SAMN05444972_102337</name>
</gene>
<keyword evidence="2" id="KW-1185">Reference proteome</keyword>
<accession>A0A1I6Q4N4</accession>
<name>A0A1I6Q4N4_9BACL</name>
<dbReference type="AlphaFoldDB" id="A0A1I6Q4N4"/>
<sequence>MRILVCAWCRGMVRVEEVSEEDAKNGSVGYLTVKNGRAVCSPKCFAKYNCAVDMIESRLEEEEENEDEG</sequence>
<evidence type="ECO:0000313" key="1">
    <source>
        <dbReference type="EMBL" id="SFS47354.1"/>
    </source>
</evidence>
<dbReference type="EMBL" id="FPAA01000002">
    <property type="protein sequence ID" value="SFS47354.1"/>
    <property type="molecule type" value="Genomic_DNA"/>
</dbReference>
<organism evidence="1 2">
    <name type="scientific">Marininema halotolerans</name>
    <dbReference type="NCBI Taxonomy" id="1155944"/>
    <lineage>
        <taxon>Bacteria</taxon>
        <taxon>Bacillati</taxon>
        <taxon>Bacillota</taxon>
        <taxon>Bacilli</taxon>
        <taxon>Bacillales</taxon>
        <taxon>Thermoactinomycetaceae</taxon>
        <taxon>Marininema</taxon>
    </lineage>
</organism>
<evidence type="ECO:0000313" key="2">
    <source>
        <dbReference type="Proteomes" id="UP000198660"/>
    </source>
</evidence>
<dbReference type="RefSeq" id="WP_091834406.1">
    <property type="nucleotide sequence ID" value="NZ_FPAA01000002.1"/>
</dbReference>
<reference evidence="2" key="1">
    <citation type="submission" date="2016-10" db="EMBL/GenBank/DDBJ databases">
        <authorList>
            <person name="Varghese N."/>
            <person name="Submissions S."/>
        </authorList>
    </citation>
    <scope>NUCLEOTIDE SEQUENCE [LARGE SCALE GENOMIC DNA]</scope>
    <source>
        <strain evidence="2">DSM 45789</strain>
    </source>
</reference>